<sequence>MPPSTFARLAATAAVGLLIVLPGCGPTAAPKQAPEPAPSPAPAPSPPTTPAPPPLGGTLAVMIDNLQQARPQAGVDQAAAVVEALAEGPITRFEVFVDHKVAKIGPVRSLRPYFATLAESLGAPTAHAGGSPDALNMVRRGGWPDLDQIYNAGSAFWRDPHRQAPHNLYTSTDKLMAAVQAKGYSLGEPVPIPRGEMMESGTPAKAVQLHWYDYSASWTWNGSQYVRSENGTPHVMDDGTRIESQNIAVMVAPDRIIDQAGRRQITLTGSGQGWFFRSGQMFEGTWSRTSTGWFQFSTAQGPMKWAEGPLWIEIISRPSWLSVS</sequence>
<evidence type="ECO:0000313" key="2">
    <source>
        <dbReference type="Proteomes" id="UP000501793"/>
    </source>
</evidence>
<organism evidence="1 2">
    <name type="scientific">Kyrpidia spormannii</name>
    <dbReference type="NCBI Taxonomy" id="2055160"/>
    <lineage>
        <taxon>Bacteria</taxon>
        <taxon>Bacillati</taxon>
        <taxon>Bacillota</taxon>
        <taxon>Bacilli</taxon>
        <taxon>Bacillales</taxon>
        <taxon>Alicyclobacillaceae</taxon>
        <taxon>Kyrpidia</taxon>
    </lineage>
</organism>
<reference evidence="1" key="1">
    <citation type="submission" date="2020-04" db="EMBL/GenBank/DDBJ databases">
        <authorList>
            <person name="Hogendoorn C."/>
        </authorList>
    </citation>
    <scope>NUCLEOTIDE SEQUENCE</scope>
    <source>
        <strain evidence="1">FAVT5</strain>
    </source>
</reference>
<keyword evidence="2" id="KW-1185">Reference proteome</keyword>
<name>A0ACA8ZAW8_9BACL</name>
<evidence type="ECO:0000313" key="1">
    <source>
        <dbReference type="EMBL" id="CAB3393286.1"/>
    </source>
</evidence>
<protein>
    <submittedName>
        <fullName evidence="1">Uncharacterized protein</fullName>
    </submittedName>
</protein>
<accession>A0ACA8ZAW8</accession>
<dbReference type="Proteomes" id="UP000501793">
    <property type="component" value="Chromosome"/>
</dbReference>
<gene>
    <name evidence="1" type="ORF">FAVT5_2303</name>
</gene>
<dbReference type="EMBL" id="LR792684">
    <property type="protein sequence ID" value="CAB3393286.1"/>
    <property type="molecule type" value="Genomic_DNA"/>
</dbReference>
<proteinExistence type="predicted"/>